<evidence type="ECO:0000313" key="3">
    <source>
        <dbReference type="Proteomes" id="UP000186385"/>
    </source>
</evidence>
<organism evidence="2 3">
    <name type="scientific">Domibacillus enclensis</name>
    <dbReference type="NCBI Taxonomy" id="1017273"/>
    <lineage>
        <taxon>Bacteria</taxon>
        <taxon>Bacillati</taxon>
        <taxon>Bacillota</taxon>
        <taxon>Bacilli</taxon>
        <taxon>Bacillales</taxon>
        <taxon>Bacillaceae</taxon>
        <taxon>Domibacillus</taxon>
    </lineage>
</organism>
<dbReference type="Proteomes" id="UP000186385">
    <property type="component" value="Unassembled WGS sequence"/>
</dbReference>
<proteinExistence type="predicted"/>
<dbReference type="RefSeq" id="WP_045850538.1">
    <property type="nucleotide sequence ID" value="NZ_FTLX01000004.1"/>
</dbReference>
<reference evidence="1" key="3">
    <citation type="submission" date="2017-03" db="EMBL/GenBank/DDBJ databases">
        <authorList>
            <person name="Dastager S.G."/>
            <person name="Neurgaonkar P.S."/>
            <person name="Dharne M.S."/>
        </authorList>
    </citation>
    <scope>NUCLEOTIDE SEQUENCE</scope>
    <source>
        <strain evidence="1">DSM 25145</strain>
    </source>
</reference>
<evidence type="ECO:0000313" key="4">
    <source>
        <dbReference type="Proteomes" id="UP000215545"/>
    </source>
</evidence>
<name>A0A1N6WGI0_9BACI</name>
<evidence type="ECO:0000313" key="1">
    <source>
        <dbReference type="EMBL" id="OXS77929.1"/>
    </source>
</evidence>
<dbReference type="Proteomes" id="UP000215545">
    <property type="component" value="Unassembled WGS sequence"/>
</dbReference>
<dbReference type="PROSITE" id="PS51257">
    <property type="entry name" value="PROKAR_LIPOPROTEIN"/>
    <property type="match status" value="1"/>
</dbReference>
<sequence length="64" mass="6977">MKKFILAGCISLGAAALAGCEEGTIHYQGEQMPVSEAEERIADQLEVENPDMDLELSIYSETDD</sequence>
<dbReference type="EMBL" id="FTLX01000004">
    <property type="protein sequence ID" value="SIQ89277.1"/>
    <property type="molecule type" value="Genomic_DNA"/>
</dbReference>
<dbReference type="EMBL" id="MWSK01000004">
    <property type="protein sequence ID" value="OXS77929.1"/>
    <property type="molecule type" value="Genomic_DNA"/>
</dbReference>
<dbReference type="OrthoDB" id="2938762at2"/>
<reference evidence="4" key="2">
    <citation type="submission" date="2017-03" db="EMBL/GenBank/DDBJ databases">
        <title>Bacillus sp. V-88(T) DSM27956, whole genome shotgun sequencing project.</title>
        <authorList>
            <person name="Dastager S.G."/>
            <person name="Neurgaonkar P.S."/>
            <person name="Dharne M.S."/>
        </authorList>
    </citation>
    <scope>NUCLEOTIDE SEQUENCE [LARGE SCALE GENOMIC DNA]</scope>
    <source>
        <strain evidence="4">DSM 25145</strain>
    </source>
</reference>
<dbReference type="AlphaFoldDB" id="A0A1N6WGI0"/>
<protein>
    <submittedName>
        <fullName evidence="2">Uncharacterized protein</fullName>
    </submittedName>
</protein>
<keyword evidence="4" id="KW-1185">Reference proteome</keyword>
<dbReference type="STRING" id="1017273.SAMN05443094_104161"/>
<evidence type="ECO:0000313" key="2">
    <source>
        <dbReference type="EMBL" id="SIQ89277.1"/>
    </source>
</evidence>
<reference evidence="2 3" key="1">
    <citation type="submission" date="2017-01" db="EMBL/GenBank/DDBJ databases">
        <authorList>
            <person name="Mah S.A."/>
            <person name="Swanson W.J."/>
            <person name="Moy G.W."/>
            <person name="Vacquier V.D."/>
        </authorList>
    </citation>
    <scope>NUCLEOTIDE SEQUENCE [LARGE SCALE GENOMIC DNA]</scope>
    <source>
        <strain evidence="2 3">NIO-1016</strain>
    </source>
</reference>
<gene>
    <name evidence="1" type="ORF">B1B05_10005</name>
    <name evidence="2" type="ORF">SAMN05443094_104161</name>
</gene>
<accession>A0A1N6WGI0</accession>